<feature type="coiled-coil region" evidence="3">
    <location>
        <begin position="548"/>
        <end position="604"/>
    </location>
</feature>
<evidence type="ECO:0000256" key="1">
    <source>
        <dbReference type="ARBA" id="ARBA00022741"/>
    </source>
</evidence>
<evidence type="ECO:0000256" key="3">
    <source>
        <dbReference type="SAM" id="Coils"/>
    </source>
</evidence>
<dbReference type="SUPFAM" id="SSF52540">
    <property type="entry name" value="P-loop containing nucleoside triphosphate hydrolases"/>
    <property type="match status" value="2"/>
</dbReference>
<dbReference type="NCBIfam" id="NF000355">
    <property type="entry name" value="ribo_prot_ABC_F"/>
    <property type="match status" value="1"/>
</dbReference>
<protein>
    <submittedName>
        <fullName evidence="5">ABC-F type ribosomal protection protein</fullName>
    </submittedName>
</protein>
<dbReference type="InterPro" id="IPR003593">
    <property type="entry name" value="AAA+_ATPase"/>
</dbReference>
<evidence type="ECO:0000313" key="6">
    <source>
        <dbReference type="Proteomes" id="UP001208656"/>
    </source>
</evidence>
<feature type="domain" description="ABC transporter" evidence="4">
    <location>
        <begin position="345"/>
        <end position="557"/>
    </location>
</feature>
<gene>
    <name evidence="5" type="primary">abc-f</name>
    <name evidence="5" type="ORF">OEV82_11130</name>
</gene>
<feature type="domain" description="ABC transporter" evidence="4">
    <location>
        <begin position="4"/>
        <end position="257"/>
    </location>
</feature>
<proteinExistence type="predicted"/>
<reference evidence="5 6" key="1">
    <citation type="submission" date="2022-10" db="EMBL/GenBank/DDBJ databases">
        <title>Description of Fervidibacillus gen. nov. in the family Fervidibacillaceae fam. nov. with two species, Fervidibacillus albus sp. nov., and Fervidibacillus halotolerans sp. nov., isolated from tidal flat sediments.</title>
        <authorList>
            <person name="Kwon K.K."/>
            <person name="Yang S.-H."/>
        </authorList>
    </citation>
    <scope>NUCLEOTIDE SEQUENCE [LARGE SCALE GENOMIC DNA]</scope>
    <source>
        <strain evidence="5 6">DSM 23332</strain>
    </source>
</reference>
<dbReference type="InterPro" id="IPR027417">
    <property type="entry name" value="P-loop_NTPase"/>
</dbReference>
<evidence type="ECO:0000256" key="2">
    <source>
        <dbReference type="ARBA" id="ARBA00022840"/>
    </source>
</evidence>
<comment type="caution">
    <text evidence="5">The sequence shown here is derived from an EMBL/GenBank/DDBJ whole genome shotgun (WGS) entry which is preliminary data.</text>
</comment>
<dbReference type="Proteomes" id="UP001208656">
    <property type="component" value="Unassembled WGS sequence"/>
</dbReference>
<dbReference type="EMBL" id="JAOUSE010000035">
    <property type="protein sequence ID" value="MCU9594992.1"/>
    <property type="molecule type" value="Genomic_DNA"/>
</dbReference>
<dbReference type="SMART" id="SM00382">
    <property type="entry name" value="AAA"/>
    <property type="match status" value="2"/>
</dbReference>
<dbReference type="CDD" id="cd03221">
    <property type="entry name" value="ABCF_EF-3"/>
    <property type="match status" value="2"/>
</dbReference>
<evidence type="ECO:0000313" key="5">
    <source>
        <dbReference type="EMBL" id="MCU9594992.1"/>
    </source>
</evidence>
<keyword evidence="3" id="KW-0175">Coiled coil</keyword>
<dbReference type="InterPro" id="IPR051309">
    <property type="entry name" value="ABCF_ATPase"/>
</dbReference>
<dbReference type="Gene3D" id="3.40.50.300">
    <property type="entry name" value="P-loop containing nucleotide triphosphate hydrolases"/>
    <property type="match status" value="2"/>
</dbReference>
<dbReference type="Pfam" id="PF00005">
    <property type="entry name" value="ABC_tran"/>
    <property type="match status" value="2"/>
</dbReference>
<organism evidence="5 6">
    <name type="scientific">Pallidibacillus thermolactis</name>
    <dbReference type="NCBI Taxonomy" id="251051"/>
    <lineage>
        <taxon>Bacteria</taxon>
        <taxon>Bacillati</taxon>
        <taxon>Bacillota</taxon>
        <taxon>Bacilli</taxon>
        <taxon>Bacillales</taxon>
        <taxon>Bacillaceae</taxon>
        <taxon>Pallidibacillus</taxon>
    </lineage>
</organism>
<dbReference type="PANTHER" id="PTHR42855:SF2">
    <property type="entry name" value="DRUG RESISTANCE ABC TRANSPORTER,ATP-BINDING PROTEIN"/>
    <property type="match status" value="1"/>
</dbReference>
<name>A0ABT2WLX7_9BACI</name>
<dbReference type="PROSITE" id="PS50893">
    <property type="entry name" value="ABC_TRANSPORTER_2"/>
    <property type="match status" value="2"/>
</dbReference>
<accession>A0ABT2WLX7</accession>
<dbReference type="RefSeq" id="WP_263061922.1">
    <property type="nucleotide sequence ID" value="NZ_JAOUSE010000035.1"/>
</dbReference>
<dbReference type="PANTHER" id="PTHR42855">
    <property type="entry name" value="ABC TRANSPORTER ATP-BINDING SUBUNIT"/>
    <property type="match status" value="1"/>
</dbReference>
<keyword evidence="1" id="KW-0547">Nucleotide-binding</keyword>
<keyword evidence="2" id="KW-0067">ATP-binding</keyword>
<keyword evidence="6" id="KW-1185">Reference proteome</keyword>
<evidence type="ECO:0000259" key="4">
    <source>
        <dbReference type="PROSITE" id="PS50893"/>
    </source>
</evidence>
<feature type="coiled-coil region" evidence="3">
    <location>
        <begin position="253"/>
        <end position="319"/>
    </location>
</feature>
<dbReference type="InterPro" id="IPR003439">
    <property type="entry name" value="ABC_transporter-like_ATP-bd"/>
</dbReference>
<sequence length="607" mass="69766">MFILKADNLSMEIGGKTLFKNVSIEVKDREKVALIGENGVGKTTLLKGLLGLISFQSGTVNLGIDKKEIGYMVQDNQINNDLNVIDWVTADHPNAVIKKELEKISSLLKEKPTNETLVNQYNAQLQKYLDHNGFEWEIEVEKMLTQLKVPNDLWNIPFSSLSGGQKTRVKLTKIMLNSPKFIILDEPTNHLDIESITWLENWLKQFKGSVLFISHEREFIDHVANYTYELSPDGIKKYDGGYSSYKEQKHLEQITEQRKIEKQEQERKKLLETISQYKQWYDKANAKASVRNPYAQKKLANQAKKFKVKERELERLEKNKINKPVESKKIETNLVSSEFSARKMIDISDISFSYGERKILDNVSLQINRGDRIAVVGTNGSGKTTLLKLMSGIIQPNSGSVLRNPQLKIGHFFQELDNLNLDNTILDEILTIPHMNMSDARTILACFLFRREDVYKKIETLSMGEKCRVAFVKLYFSNANLLILDEPTNYFDIPTREIIENALVEYPGAIVIVAHDPYLLRKVANKVVSLKNGKVSIFPGGYKEWENYENLSNVKQEITNKLEQLQLQYVQLITEETTEDGTQEQDKLIKIQKLKEQIAELKKKLNN</sequence>